<dbReference type="SUPFAM" id="SSF48452">
    <property type="entry name" value="TPR-like"/>
    <property type="match status" value="2"/>
</dbReference>
<keyword evidence="3" id="KW-0677">Repeat</keyword>
<accession>A0A151WJD1</accession>
<dbReference type="Proteomes" id="UP000075809">
    <property type="component" value="Unassembled WGS sequence"/>
</dbReference>
<evidence type="ECO:0000256" key="7">
    <source>
        <dbReference type="ARBA" id="ARBA00023128"/>
    </source>
</evidence>
<keyword evidence="4" id="KW-1000">Mitochondrion outer membrane</keyword>
<evidence type="ECO:0000256" key="5">
    <source>
        <dbReference type="ARBA" id="ARBA00022803"/>
    </source>
</evidence>
<dbReference type="PANTHER" id="PTHR46208:SF1">
    <property type="entry name" value="MITOCHONDRIAL IMPORT RECEPTOR SUBUNIT TOM70"/>
    <property type="match status" value="1"/>
</dbReference>
<evidence type="ECO:0000256" key="2">
    <source>
        <dbReference type="ARBA" id="ARBA00022692"/>
    </source>
</evidence>
<dbReference type="EMBL" id="KQ983039">
    <property type="protein sequence ID" value="KYQ47968.1"/>
    <property type="molecule type" value="Genomic_DNA"/>
</dbReference>
<evidence type="ECO:0000256" key="4">
    <source>
        <dbReference type="ARBA" id="ARBA00022787"/>
    </source>
</evidence>
<dbReference type="SMART" id="SM00028">
    <property type="entry name" value="TPR"/>
    <property type="match status" value="7"/>
</dbReference>
<evidence type="ECO:0000256" key="6">
    <source>
        <dbReference type="ARBA" id="ARBA00022989"/>
    </source>
</evidence>
<gene>
    <name evidence="11" type="ORF">ALC60_12927</name>
</gene>
<comment type="subcellular location">
    <subcellularLocation>
        <location evidence="1">Mitochondrion outer membrane</location>
        <topology evidence="1">Single-pass membrane protein</topology>
    </subcellularLocation>
</comment>
<name>A0A151WJD1_9HYME</name>
<keyword evidence="6" id="KW-1133">Transmembrane helix</keyword>
<dbReference type="InterPro" id="IPR019734">
    <property type="entry name" value="TPR_rpt"/>
</dbReference>
<dbReference type="Gene3D" id="1.25.40.10">
    <property type="entry name" value="Tetratricopeptide repeat domain"/>
    <property type="match status" value="2"/>
</dbReference>
<dbReference type="GO" id="GO:0030943">
    <property type="term" value="F:mitochondrion targeting sequence binding"/>
    <property type="evidence" value="ECO:0007669"/>
    <property type="project" value="TreeGrafter"/>
</dbReference>
<dbReference type="Pfam" id="PF13181">
    <property type="entry name" value="TPR_8"/>
    <property type="match status" value="1"/>
</dbReference>
<protein>
    <submittedName>
        <fullName evidence="11">Mitochondrial import receptor subunit TOM70</fullName>
    </submittedName>
</protein>
<feature type="repeat" description="TPR" evidence="10">
    <location>
        <begin position="283"/>
        <end position="316"/>
    </location>
</feature>
<organism evidence="11 12">
    <name type="scientific">Mycetomoellerius zeteki</name>
    <dbReference type="NCBI Taxonomy" id="64791"/>
    <lineage>
        <taxon>Eukaryota</taxon>
        <taxon>Metazoa</taxon>
        <taxon>Ecdysozoa</taxon>
        <taxon>Arthropoda</taxon>
        <taxon>Hexapoda</taxon>
        <taxon>Insecta</taxon>
        <taxon>Pterygota</taxon>
        <taxon>Neoptera</taxon>
        <taxon>Endopterygota</taxon>
        <taxon>Hymenoptera</taxon>
        <taxon>Apocrita</taxon>
        <taxon>Aculeata</taxon>
        <taxon>Formicoidea</taxon>
        <taxon>Formicidae</taxon>
        <taxon>Myrmicinae</taxon>
        <taxon>Mycetomoellerius</taxon>
    </lineage>
</organism>
<evidence type="ECO:0000313" key="11">
    <source>
        <dbReference type="EMBL" id="KYQ47968.1"/>
    </source>
</evidence>
<evidence type="ECO:0000256" key="3">
    <source>
        <dbReference type="ARBA" id="ARBA00022737"/>
    </source>
</evidence>
<feature type="repeat" description="TPR" evidence="10">
    <location>
        <begin position="6"/>
        <end position="39"/>
    </location>
</feature>
<reference evidence="11 12" key="1">
    <citation type="submission" date="2015-09" db="EMBL/GenBank/DDBJ databases">
        <title>Trachymyrmex zeteki WGS genome.</title>
        <authorList>
            <person name="Nygaard S."/>
            <person name="Hu H."/>
            <person name="Boomsma J."/>
            <person name="Zhang G."/>
        </authorList>
    </citation>
    <scope>NUCLEOTIDE SEQUENCE [LARGE SCALE GENOMIC DNA]</scope>
    <source>
        <strain evidence="11">Tzet28-1</strain>
        <tissue evidence="11">Whole body</tissue>
    </source>
</reference>
<dbReference type="PROSITE" id="PS50005">
    <property type="entry name" value="TPR"/>
    <property type="match status" value="2"/>
</dbReference>
<dbReference type="GO" id="GO:0008320">
    <property type="term" value="F:protein transmembrane transporter activity"/>
    <property type="evidence" value="ECO:0007669"/>
    <property type="project" value="TreeGrafter"/>
</dbReference>
<keyword evidence="7" id="KW-0496">Mitochondrion</keyword>
<keyword evidence="8" id="KW-0472">Membrane</keyword>
<dbReference type="STRING" id="64791.A0A151WJD1"/>
<dbReference type="GO" id="GO:0045039">
    <property type="term" value="P:protein insertion into mitochondrial inner membrane"/>
    <property type="evidence" value="ECO:0007669"/>
    <property type="project" value="TreeGrafter"/>
</dbReference>
<feature type="non-terminal residue" evidence="11">
    <location>
        <position position="1"/>
    </location>
</feature>
<evidence type="ECO:0000313" key="12">
    <source>
        <dbReference type="Proteomes" id="UP000075809"/>
    </source>
</evidence>
<comment type="similarity">
    <text evidence="9">Belongs to the Tom70 family.</text>
</comment>
<proteinExistence type="inferred from homology"/>
<sequence>TIFQKTWKYYNTGDFYFKMGKYNDAIAQYNKAIETCPKENIENLAVFYENRAAAYEQLKIYSAVKADCTKALEQNPKYTKALLRRARVLEQIGDLEAALKDMTTVCIHENFSDQSSLLKADNILEKLVNQHARENLANKKAVMPNEHFIKLYIVAFPKDPVFSRLKCPENIPEFFKKPLQALKDKKYDEVIPLCTEIIESPEFDTLPSTKLEVVLLRATFYTFLNENNSAIHDFESILNTEYASDDVKINALLKRADLHKGLKNKEMVFKDFDLAISINPACSDIYYHRGLTYVYMHLLTKAKPDFEKAIVYNPNFSMAYIQKSYTDYQIGILNKDKKLVRTAVKAFEAIFIKYPTVPECIYCYVLFRGMMSEIRQYRKAHIYFIKITKRHPYDPSMSFVYLQRAFLQFDWDNDFDKAMKYLYKSIKLNEKCDAAYKALGTIEIERGNIQKAIRLLDKALIYCRTSKELLNIYHLRDATKVQLDIKNQAGLRYIPQFLLPFSFRFLHL</sequence>
<dbReference type="AlphaFoldDB" id="A0A151WJD1"/>
<dbReference type="GO" id="GO:0030150">
    <property type="term" value="P:protein import into mitochondrial matrix"/>
    <property type="evidence" value="ECO:0007669"/>
    <property type="project" value="TreeGrafter"/>
</dbReference>
<keyword evidence="12" id="KW-1185">Reference proteome</keyword>
<keyword evidence="11" id="KW-0675">Receptor</keyword>
<evidence type="ECO:0000256" key="8">
    <source>
        <dbReference type="ARBA" id="ARBA00023136"/>
    </source>
</evidence>
<keyword evidence="5 10" id="KW-0802">TPR repeat</keyword>
<evidence type="ECO:0000256" key="9">
    <source>
        <dbReference type="ARBA" id="ARBA00038030"/>
    </source>
</evidence>
<dbReference type="GO" id="GO:0005741">
    <property type="term" value="C:mitochondrial outer membrane"/>
    <property type="evidence" value="ECO:0007669"/>
    <property type="project" value="UniProtKB-SubCell"/>
</dbReference>
<evidence type="ECO:0000256" key="1">
    <source>
        <dbReference type="ARBA" id="ARBA00004572"/>
    </source>
</evidence>
<evidence type="ECO:0000256" key="10">
    <source>
        <dbReference type="PROSITE-ProRule" id="PRU00339"/>
    </source>
</evidence>
<keyword evidence="2" id="KW-0812">Transmembrane</keyword>
<dbReference type="InterPro" id="IPR011990">
    <property type="entry name" value="TPR-like_helical_dom_sf"/>
</dbReference>
<dbReference type="PANTHER" id="PTHR46208">
    <property type="entry name" value="MITOCHONDRIAL IMPORT RECEPTOR SUBUNIT TOM70"/>
    <property type="match status" value="1"/>
</dbReference>
<dbReference type="PROSITE" id="PS50293">
    <property type="entry name" value="TPR_REGION"/>
    <property type="match status" value="1"/>
</dbReference>
<dbReference type="Pfam" id="PF00515">
    <property type="entry name" value="TPR_1"/>
    <property type="match status" value="1"/>
</dbReference>